<evidence type="ECO:0000256" key="1">
    <source>
        <dbReference type="ARBA" id="ARBA00006738"/>
    </source>
</evidence>
<dbReference type="PANTHER" id="PTHR34039">
    <property type="entry name" value="UPF0102 PROTEIN YRAN"/>
    <property type="match status" value="1"/>
</dbReference>
<dbReference type="GO" id="GO:0003676">
    <property type="term" value="F:nucleic acid binding"/>
    <property type="evidence" value="ECO:0007669"/>
    <property type="project" value="InterPro"/>
</dbReference>
<comment type="caution">
    <text evidence="3">The sequence shown here is derived from an EMBL/GenBank/DDBJ whole genome shotgun (WGS) entry which is preliminary data.</text>
</comment>
<evidence type="ECO:0000256" key="2">
    <source>
        <dbReference type="HAMAP-Rule" id="MF_00048"/>
    </source>
</evidence>
<dbReference type="SUPFAM" id="SSF52980">
    <property type="entry name" value="Restriction endonuclease-like"/>
    <property type="match status" value="1"/>
</dbReference>
<reference evidence="3 4" key="1">
    <citation type="submission" date="2020-08" db="EMBL/GenBank/DDBJ databases">
        <title>Acidobacteriota in marine sediments use diverse sulfur dissimilation pathways.</title>
        <authorList>
            <person name="Wasmund K."/>
        </authorList>
    </citation>
    <scope>NUCLEOTIDE SEQUENCE [LARGE SCALE GENOMIC DNA]</scope>
    <source>
        <strain evidence="3">MAG AM4</strain>
    </source>
</reference>
<dbReference type="HAMAP" id="MF_00048">
    <property type="entry name" value="UPF0102"/>
    <property type="match status" value="1"/>
</dbReference>
<proteinExistence type="inferred from homology"/>
<dbReference type="InterPro" id="IPR003509">
    <property type="entry name" value="UPF0102_YraN-like"/>
</dbReference>
<accession>A0A8J6XTU3</accession>
<dbReference type="EMBL" id="JACXWD010000014">
    <property type="protein sequence ID" value="MBD3867713.1"/>
    <property type="molecule type" value="Genomic_DNA"/>
</dbReference>
<evidence type="ECO:0000313" key="3">
    <source>
        <dbReference type="EMBL" id="MBD3867713.1"/>
    </source>
</evidence>
<dbReference type="NCBIfam" id="NF009150">
    <property type="entry name" value="PRK12497.1-3"/>
    <property type="match status" value="1"/>
</dbReference>
<dbReference type="Proteomes" id="UP000648239">
    <property type="component" value="Unassembled WGS sequence"/>
</dbReference>
<comment type="similarity">
    <text evidence="1 2">Belongs to the UPF0102 family.</text>
</comment>
<dbReference type="Gene3D" id="3.40.1350.10">
    <property type="match status" value="1"/>
</dbReference>
<name>A0A8J6XTU3_9BACT</name>
<dbReference type="PANTHER" id="PTHR34039:SF1">
    <property type="entry name" value="UPF0102 PROTEIN YRAN"/>
    <property type="match status" value="1"/>
</dbReference>
<dbReference type="AlphaFoldDB" id="A0A8J6XTU3"/>
<protein>
    <recommendedName>
        <fullName evidence="2">UPF0102 protein IFK94_06285</fullName>
    </recommendedName>
</protein>
<organism evidence="3 4">
    <name type="scientific">Candidatus Polarisedimenticola svalbardensis</name>
    <dbReference type="NCBI Taxonomy" id="2886004"/>
    <lineage>
        <taxon>Bacteria</taxon>
        <taxon>Pseudomonadati</taxon>
        <taxon>Acidobacteriota</taxon>
        <taxon>Candidatus Polarisedimenticolia</taxon>
        <taxon>Candidatus Polarisedimenticolales</taxon>
        <taxon>Candidatus Polarisedimenticolaceae</taxon>
        <taxon>Candidatus Polarisedimenticola</taxon>
    </lineage>
</organism>
<dbReference type="NCBIfam" id="TIGR00252">
    <property type="entry name" value="YraN family protein"/>
    <property type="match status" value="1"/>
</dbReference>
<sequence length="123" mass="14216">MGKVDRRQTLALAGEEAAGRFLQEQGMRILATRYRCRAGEIDLILNDREILVFVEVKTRKVAGRGQPWEAVHHRKRLKIATVARWFLAETAQQLRTCRFDVVDVLGSGPENFRIRHFPDAFRL</sequence>
<evidence type="ECO:0000313" key="4">
    <source>
        <dbReference type="Proteomes" id="UP000648239"/>
    </source>
</evidence>
<dbReference type="InterPro" id="IPR011335">
    <property type="entry name" value="Restrct_endonuc-II-like"/>
</dbReference>
<dbReference type="Pfam" id="PF02021">
    <property type="entry name" value="UPF0102"/>
    <property type="match status" value="1"/>
</dbReference>
<gene>
    <name evidence="3" type="ORF">IFK94_06285</name>
</gene>
<dbReference type="InterPro" id="IPR011856">
    <property type="entry name" value="tRNA_endonuc-like_dom_sf"/>
</dbReference>